<dbReference type="InterPro" id="IPR032675">
    <property type="entry name" value="LRR_dom_sf"/>
</dbReference>
<keyword evidence="2" id="KW-1185">Reference proteome</keyword>
<gene>
    <name evidence="1" type="ORF">R3P38DRAFT_2951880</name>
</gene>
<proteinExistence type="predicted"/>
<name>A0AAW0BGB6_9AGAR</name>
<reference evidence="1 2" key="1">
    <citation type="journal article" date="2024" name="J Genomics">
        <title>Draft genome sequencing and assembly of Favolaschia claudopus CIRM-BRFM 2984 isolated from oak limbs.</title>
        <authorList>
            <person name="Navarro D."/>
            <person name="Drula E."/>
            <person name="Chaduli D."/>
            <person name="Cazenave R."/>
            <person name="Ahrendt S."/>
            <person name="Wang J."/>
            <person name="Lipzen A."/>
            <person name="Daum C."/>
            <person name="Barry K."/>
            <person name="Grigoriev I.V."/>
            <person name="Favel A."/>
            <person name="Rosso M.N."/>
            <person name="Martin F."/>
        </authorList>
    </citation>
    <scope>NUCLEOTIDE SEQUENCE [LARGE SCALE GENOMIC DNA]</scope>
    <source>
        <strain evidence="1 2">CIRM-BRFM 2984</strain>
    </source>
</reference>
<accession>A0AAW0BGB6</accession>
<dbReference type="AlphaFoldDB" id="A0AAW0BGB6"/>
<dbReference type="Gene3D" id="3.80.10.10">
    <property type="entry name" value="Ribonuclease Inhibitor"/>
    <property type="match status" value="1"/>
</dbReference>
<comment type="caution">
    <text evidence="1">The sequence shown here is derived from an EMBL/GenBank/DDBJ whole genome shotgun (WGS) entry which is preliminary data.</text>
</comment>
<organism evidence="1 2">
    <name type="scientific">Favolaschia claudopus</name>
    <dbReference type="NCBI Taxonomy" id="2862362"/>
    <lineage>
        <taxon>Eukaryota</taxon>
        <taxon>Fungi</taxon>
        <taxon>Dikarya</taxon>
        <taxon>Basidiomycota</taxon>
        <taxon>Agaricomycotina</taxon>
        <taxon>Agaricomycetes</taxon>
        <taxon>Agaricomycetidae</taxon>
        <taxon>Agaricales</taxon>
        <taxon>Marasmiineae</taxon>
        <taxon>Mycenaceae</taxon>
        <taxon>Favolaschia</taxon>
    </lineage>
</organism>
<dbReference type="Proteomes" id="UP001362999">
    <property type="component" value="Unassembled WGS sequence"/>
</dbReference>
<evidence type="ECO:0000313" key="1">
    <source>
        <dbReference type="EMBL" id="KAK7024941.1"/>
    </source>
</evidence>
<dbReference type="EMBL" id="JAWWNJ010000034">
    <property type="protein sequence ID" value="KAK7024941.1"/>
    <property type="molecule type" value="Genomic_DNA"/>
</dbReference>
<sequence length="507" mass="57362">MLIVPSVTLCPRWTLVLVDLVQHTLSKSTLCTSLTQVRSILPLTPGERTLPPRRPAFRIKPQSLDAECIPTQIPTSPLACMPIEIMSLIFMYTLPSHDAPHGLDSLQEGPWVLAAVCSQWRKIALSLPRLWATIFLDFAEEDWNSPSFEAMRPKLELHLARSQSLPLDITFRAFWHEALCRKRELPVLDLLASHSDRWETIKFVGSYTLYSHLDTIRGNLPILRSLNIRVRQEHYTPRRGPLTIFEDCPELREAYVNAKGYDGDLPLPMELPPNRLLRYSASNSWANHAHVLRGMANLVDCVLHITDLPSIPSDSVIQLPRLRRLSLSTAEALELLETPALEELYCFDHPDHLPSLLSRLPRLQKLFVADIPSPSHLAPLLHVAPAISKLCLSIPIDFAPTLFSYLDNSPPDGTESKPPALRELSLCLVPNDQPHDLDELLRSAETQWRSGFLHSFKLCTKDSLPSAVPMERLESLRDEGMEVVIFENATSLYADFIPNDFLLHTKR</sequence>
<dbReference type="SUPFAM" id="SSF52047">
    <property type="entry name" value="RNI-like"/>
    <property type="match status" value="1"/>
</dbReference>
<evidence type="ECO:0000313" key="2">
    <source>
        <dbReference type="Proteomes" id="UP001362999"/>
    </source>
</evidence>
<protein>
    <submittedName>
        <fullName evidence="1">F-box domain-containing protein</fullName>
    </submittedName>
</protein>